<reference evidence="8" key="1">
    <citation type="journal article" date="2019" name="Int. J. Syst. Evol. Microbiol.">
        <title>The Global Catalogue of Microorganisms (GCM) 10K type strain sequencing project: providing services to taxonomists for standard genome sequencing and annotation.</title>
        <authorList>
            <consortium name="The Broad Institute Genomics Platform"/>
            <consortium name="The Broad Institute Genome Sequencing Center for Infectious Disease"/>
            <person name="Wu L."/>
            <person name="Ma J."/>
        </authorList>
    </citation>
    <scope>NUCLEOTIDE SEQUENCE [LARGE SCALE GENOMIC DNA]</scope>
    <source>
        <strain evidence="8">JCM 15575</strain>
    </source>
</reference>
<evidence type="ECO:0000313" key="7">
    <source>
        <dbReference type="EMBL" id="GAA1664274.1"/>
    </source>
</evidence>
<dbReference type="InterPro" id="IPR009908">
    <property type="entry name" value="Methylamine_util_MauE"/>
</dbReference>
<comment type="caution">
    <text evidence="7">The sequence shown here is derived from an EMBL/GenBank/DDBJ whole genome shotgun (WGS) entry which is preliminary data.</text>
</comment>
<keyword evidence="2 5" id="KW-0812">Transmembrane</keyword>
<proteinExistence type="predicted"/>
<evidence type="ECO:0000259" key="6">
    <source>
        <dbReference type="Pfam" id="PF07291"/>
    </source>
</evidence>
<evidence type="ECO:0000256" key="5">
    <source>
        <dbReference type="SAM" id="Phobius"/>
    </source>
</evidence>
<evidence type="ECO:0000313" key="8">
    <source>
        <dbReference type="Proteomes" id="UP001500596"/>
    </source>
</evidence>
<evidence type="ECO:0000256" key="3">
    <source>
        <dbReference type="ARBA" id="ARBA00022989"/>
    </source>
</evidence>
<name>A0ABP4S0V9_9MICO</name>
<dbReference type="RefSeq" id="WP_344051382.1">
    <property type="nucleotide sequence ID" value="NZ_BAAAPK010000001.1"/>
</dbReference>
<comment type="subcellular location">
    <subcellularLocation>
        <location evidence="1">Membrane</location>
        <topology evidence="1">Multi-pass membrane protein</topology>
    </subcellularLocation>
</comment>
<protein>
    <recommendedName>
        <fullName evidence="6">Methylamine utilisation protein MauE domain-containing protein</fullName>
    </recommendedName>
</protein>
<sequence>MLGPLAVVLPLVLAGVLLASAVGKLRHPDDPAGWAELGVPKALRRPWLVRIHPWAELALAVALAVLGGLLGILAAVVAAILMAAYLWLVWRTLLREVDASCACFGERRPVTRVTVIRNAWLTVLALGTACVIGITPLVGGAVAAAVMTAEPGWLLGVAVAVITVLVIRWPEGGTDGTDAVPAASAVVTASDDELDYVRTRTPSVPVTLADGSLVNLQQLTMLRPMLLLSVSATCGGCEPVIEKVPEWRRLLPEVDVRLLLSHAPQDGTLTELTAPQSLHDPHGYVSGSLAEYWSTPTAVLFGVDGLLAGGPEVGYLDIVRFVEDIDATLHPPALDPGAP</sequence>
<keyword evidence="3 5" id="KW-1133">Transmembrane helix</keyword>
<dbReference type="EMBL" id="BAAAPK010000001">
    <property type="protein sequence ID" value="GAA1664274.1"/>
    <property type="molecule type" value="Genomic_DNA"/>
</dbReference>
<evidence type="ECO:0000256" key="4">
    <source>
        <dbReference type="ARBA" id="ARBA00023136"/>
    </source>
</evidence>
<dbReference type="Proteomes" id="UP001500596">
    <property type="component" value="Unassembled WGS sequence"/>
</dbReference>
<keyword evidence="8" id="KW-1185">Reference proteome</keyword>
<keyword evidence="4 5" id="KW-0472">Membrane</keyword>
<feature type="domain" description="Methylamine utilisation protein MauE" evidence="6">
    <location>
        <begin position="5"/>
        <end position="127"/>
    </location>
</feature>
<feature type="transmembrane region" description="Helical" evidence="5">
    <location>
        <begin position="119"/>
        <end position="146"/>
    </location>
</feature>
<organism evidence="7 8">
    <name type="scientific">Microbacterium lacus</name>
    <dbReference type="NCBI Taxonomy" id="415217"/>
    <lineage>
        <taxon>Bacteria</taxon>
        <taxon>Bacillati</taxon>
        <taxon>Actinomycetota</taxon>
        <taxon>Actinomycetes</taxon>
        <taxon>Micrococcales</taxon>
        <taxon>Microbacteriaceae</taxon>
        <taxon>Microbacterium</taxon>
    </lineage>
</organism>
<dbReference type="Pfam" id="PF07291">
    <property type="entry name" value="MauE"/>
    <property type="match status" value="1"/>
</dbReference>
<evidence type="ECO:0000256" key="2">
    <source>
        <dbReference type="ARBA" id="ARBA00022692"/>
    </source>
</evidence>
<feature type="transmembrane region" description="Helical" evidence="5">
    <location>
        <begin position="152"/>
        <end position="169"/>
    </location>
</feature>
<feature type="transmembrane region" description="Helical" evidence="5">
    <location>
        <begin position="57"/>
        <end position="90"/>
    </location>
</feature>
<gene>
    <name evidence="7" type="ORF">GCM10009807_05580</name>
</gene>
<accession>A0ABP4S0V9</accession>
<evidence type="ECO:0000256" key="1">
    <source>
        <dbReference type="ARBA" id="ARBA00004141"/>
    </source>
</evidence>